<comment type="caution">
    <text evidence="2">The sequence shown here is derived from an EMBL/GenBank/DDBJ whole genome shotgun (WGS) entry which is preliminary data.</text>
</comment>
<proteinExistence type="predicted"/>
<evidence type="ECO:0000256" key="1">
    <source>
        <dbReference type="SAM" id="Phobius"/>
    </source>
</evidence>
<dbReference type="RefSeq" id="WP_146973312.1">
    <property type="nucleotide sequence ID" value="NZ_VOSL01000021.1"/>
</dbReference>
<feature type="transmembrane region" description="Helical" evidence="1">
    <location>
        <begin position="21"/>
        <end position="38"/>
    </location>
</feature>
<sequence>MNLGEWKRDIFYVWRASRWPVIAYSLLLYALAAPYVALCMFSPVAAVAILPVVGVVFVLAWAHLHVLGYEAVRQPGTKLSFFAGIEAVKKNWLALMLGYGL</sequence>
<protein>
    <submittedName>
        <fullName evidence="2">Uncharacterized protein</fullName>
    </submittedName>
</protein>
<reference evidence="2 3" key="1">
    <citation type="submission" date="2019-08" db="EMBL/GenBank/DDBJ databases">
        <title>Bradymonadales sp. TMQ2.</title>
        <authorList>
            <person name="Liang Q."/>
        </authorList>
    </citation>
    <scope>NUCLEOTIDE SEQUENCE [LARGE SCALE GENOMIC DNA]</scope>
    <source>
        <strain evidence="2 3">TMQ2</strain>
    </source>
</reference>
<evidence type="ECO:0000313" key="2">
    <source>
        <dbReference type="EMBL" id="TXD41184.1"/>
    </source>
</evidence>
<keyword evidence="1" id="KW-0812">Transmembrane</keyword>
<dbReference type="AlphaFoldDB" id="A0A5C6XQP9"/>
<keyword evidence="1" id="KW-1133">Transmembrane helix</keyword>
<evidence type="ECO:0000313" key="3">
    <source>
        <dbReference type="Proteomes" id="UP000321046"/>
    </source>
</evidence>
<keyword evidence="1" id="KW-0472">Membrane</keyword>
<organism evidence="2 3">
    <name type="scientific">Lujinxingia vulgaris</name>
    <dbReference type="NCBI Taxonomy" id="2600176"/>
    <lineage>
        <taxon>Bacteria</taxon>
        <taxon>Deltaproteobacteria</taxon>
        <taxon>Bradymonadales</taxon>
        <taxon>Lujinxingiaceae</taxon>
        <taxon>Lujinxingia</taxon>
    </lineage>
</organism>
<gene>
    <name evidence="2" type="ORF">FRC96_04795</name>
</gene>
<accession>A0A5C6XQP9</accession>
<name>A0A5C6XQP9_9DELT</name>
<dbReference type="Proteomes" id="UP000321046">
    <property type="component" value="Unassembled WGS sequence"/>
</dbReference>
<dbReference type="EMBL" id="VOSL01000021">
    <property type="protein sequence ID" value="TXD41184.1"/>
    <property type="molecule type" value="Genomic_DNA"/>
</dbReference>
<feature type="transmembrane region" description="Helical" evidence="1">
    <location>
        <begin position="44"/>
        <end position="64"/>
    </location>
</feature>